<name>A0AAD4R6W8_9BILA</name>
<accession>A0AAD4R6W8</accession>
<evidence type="ECO:0000256" key="1">
    <source>
        <dbReference type="SAM" id="Phobius"/>
    </source>
</evidence>
<gene>
    <name evidence="2" type="ORF">DdX_08847</name>
</gene>
<feature type="transmembrane region" description="Helical" evidence="1">
    <location>
        <begin position="126"/>
        <end position="149"/>
    </location>
</feature>
<keyword evidence="1" id="KW-1133">Transmembrane helix</keyword>
<evidence type="ECO:0000313" key="2">
    <source>
        <dbReference type="EMBL" id="KAI1713963.1"/>
    </source>
</evidence>
<dbReference type="Proteomes" id="UP001201812">
    <property type="component" value="Unassembled WGS sequence"/>
</dbReference>
<proteinExistence type="predicted"/>
<comment type="caution">
    <text evidence="2">The sequence shown here is derived from an EMBL/GenBank/DDBJ whole genome shotgun (WGS) entry which is preliminary data.</text>
</comment>
<dbReference type="AlphaFoldDB" id="A0AAD4R6W8"/>
<sequence>MLFEVVRNLKMCLLVVILIFNLSLSLMMSFIKQYSLLQPFSAIGSLLKKNVLVLVLYALASILINMVLGLFIYSNHLPQDVLENGSDETSGTPLSLAKGQFLLAVFQNFSTLTKYSMSKLQSKICFAIIIAFVFIETSLAIIINAKILYQIHYGEGLPSVHKLQMMVYKTFCTSTVTFMLFFVFPGLVIFIGMVGLFPSHYPVNCMHFLLGLQAPSIILNIILTIKPYRSAAKRIMSRMTGKVADGSTASNAVPSNMVVVSNLTRNQSSFSHISTLNSPRS</sequence>
<keyword evidence="1" id="KW-0812">Transmembrane</keyword>
<evidence type="ECO:0000313" key="3">
    <source>
        <dbReference type="Proteomes" id="UP001201812"/>
    </source>
</evidence>
<keyword evidence="1" id="KW-0472">Membrane</keyword>
<dbReference type="EMBL" id="JAKKPZ010000014">
    <property type="protein sequence ID" value="KAI1713963.1"/>
    <property type="molecule type" value="Genomic_DNA"/>
</dbReference>
<feature type="transmembrane region" description="Helical" evidence="1">
    <location>
        <begin position="12"/>
        <end position="31"/>
    </location>
</feature>
<reference evidence="2" key="1">
    <citation type="submission" date="2022-01" db="EMBL/GenBank/DDBJ databases">
        <title>Genome Sequence Resource for Two Populations of Ditylenchus destructor, the Migratory Endoparasitic Phytonematode.</title>
        <authorList>
            <person name="Zhang H."/>
            <person name="Lin R."/>
            <person name="Xie B."/>
        </authorList>
    </citation>
    <scope>NUCLEOTIDE SEQUENCE</scope>
    <source>
        <strain evidence="2">BazhouSP</strain>
    </source>
</reference>
<feature type="transmembrane region" description="Helical" evidence="1">
    <location>
        <begin position="51"/>
        <end position="73"/>
    </location>
</feature>
<protein>
    <submittedName>
        <fullName evidence="2">Uncharacterized protein</fullName>
    </submittedName>
</protein>
<keyword evidence="3" id="KW-1185">Reference proteome</keyword>
<feature type="transmembrane region" description="Helical" evidence="1">
    <location>
        <begin position="170"/>
        <end position="196"/>
    </location>
</feature>
<organism evidence="2 3">
    <name type="scientific">Ditylenchus destructor</name>
    <dbReference type="NCBI Taxonomy" id="166010"/>
    <lineage>
        <taxon>Eukaryota</taxon>
        <taxon>Metazoa</taxon>
        <taxon>Ecdysozoa</taxon>
        <taxon>Nematoda</taxon>
        <taxon>Chromadorea</taxon>
        <taxon>Rhabditida</taxon>
        <taxon>Tylenchina</taxon>
        <taxon>Tylenchomorpha</taxon>
        <taxon>Sphaerularioidea</taxon>
        <taxon>Anguinidae</taxon>
        <taxon>Anguininae</taxon>
        <taxon>Ditylenchus</taxon>
    </lineage>
</organism>